<reference evidence="2 3" key="1">
    <citation type="journal article" date="2019" name="Commun. Biol.">
        <title>The bagworm genome reveals a unique fibroin gene that provides high tensile strength.</title>
        <authorList>
            <person name="Kono N."/>
            <person name="Nakamura H."/>
            <person name="Ohtoshi R."/>
            <person name="Tomita M."/>
            <person name="Numata K."/>
            <person name="Arakawa K."/>
        </authorList>
    </citation>
    <scope>NUCLEOTIDE SEQUENCE [LARGE SCALE GENOMIC DNA]</scope>
</reference>
<gene>
    <name evidence="2" type="ORF">EVAR_89033_1</name>
</gene>
<name>A0A4C1Z5P5_EUMVA</name>
<comment type="caution">
    <text evidence="2">The sequence shown here is derived from an EMBL/GenBank/DDBJ whole genome shotgun (WGS) entry which is preliminary data.</text>
</comment>
<protein>
    <submittedName>
        <fullName evidence="2">Uncharacterized protein</fullName>
    </submittedName>
</protein>
<dbReference type="EMBL" id="BGZK01001538">
    <property type="protein sequence ID" value="GBP81925.1"/>
    <property type="molecule type" value="Genomic_DNA"/>
</dbReference>
<feature type="compositionally biased region" description="Basic residues" evidence="1">
    <location>
        <begin position="112"/>
        <end position="129"/>
    </location>
</feature>
<evidence type="ECO:0000256" key="1">
    <source>
        <dbReference type="SAM" id="MobiDB-lite"/>
    </source>
</evidence>
<sequence>MCGRRVRRRGLYRRRGGSVRDAGDGTNLIVSDMFLMESCLKRAFVYKMIIFMVCPHGEVNKFAFPPKLKASRKAATANVRAAGRAARDWADRSAPSGRPAGMQMHAPELNRTRARSMFSKRKRDRRVYFRSRPASPESVDAWQLEWQEGRSA</sequence>
<proteinExistence type="predicted"/>
<keyword evidence="3" id="KW-1185">Reference proteome</keyword>
<evidence type="ECO:0000313" key="3">
    <source>
        <dbReference type="Proteomes" id="UP000299102"/>
    </source>
</evidence>
<feature type="region of interest" description="Disordered" evidence="1">
    <location>
        <begin position="85"/>
        <end position="141"/>
    </location>
</feature>
<dbReference type="AlphaFoldDB" id="A0A4C1Z5P5"/>
<evidence type="ECO:0000313" key="2">
    <source>
        <dbReference type="EMBL" id="GBP81925.1"/>
    </source>
</evidence>
<organism evidence="2 3">
    <name type="scientific">Eumeta variegata</name>
    <name type="common">Bagworm moth</name>
    <name type="synonym">Eumeta japonica</name>
    <dbReference type="NCBI Taxonomy" id="151549"/>
    <lineage>
        <taxon>Eukaryota</taxon>
        <taxon>Metazoa</taxon>
        <taxon>Ecdysozoa</taxon>
        <taxon>Arthropoda</taxon>
        <taxon>Hexapoda</taxon>
        <taxon>Insecta</taxon>
        <taxon>Pterygota</taxon>
        <taxon>Neoptera</taxon>
        <taxon>Endopterygota</taxon>
        <taxon>Lepidoptera</taxon>
        <taxon>Glossata</taxon>
        <taxon>Ditrysia</taxon>
        <taxon>Tineoidea</taxon>
        <taxon>Psychidae</taxon>
        <taxon>Oiketicinae</taxon>
        <taxon>Eumeta</taxon>
    </lineage>
</organism>
<dbReference type="Proteomes" id="UP000299102">
    <property type="component" value="Unassembled WGS sequence"/>
</dbReference>
<accession>A0A4C1Z5P5</accession>